<dbReference type="Proteomes" id="UP000093111">
    <property type="component" value="Unassembled WGS sequence"/>
</dbReference>
<reference evidence="1 2" key="1">
    <citation type="journal article" date="2016" name="Syst. Appl. Microbiol.">
        <title>Pararhizobium polonicum sp. nov. isolated from tumors on stone fruit rootstocks.</title>
        <authorList>
            <person name="Pulawska J."/>
            <person name="Kuzmanovic N."/>
            <person name="Willems A."/>
            <person name="Pothier J.F."/>
        </authorList>
    </citation>
    <scope>NUCLEOTIDE SEQUENCE [LARGE SCALE GENOMIC DNA]</scope>
    <source>
        <strain evidence="1 2">F5.1</strain>
    </source>
</reference>
<keyword evidence="2" id="KW-1185">Reference proteome</keyword>
<proteinExistence type="predicted"/>
<evidence type="ECO:0000313" key="1">
    <source>
        <dbReference type="EMBL" id="OBZ96733.1"/>
    </source>
</evidence>
<organism evidence="1 2">
    <name type="scientific">Pararhizobium polonicum</name>
    <dbReference type="NCBI Taxonomy" id="1612624"/>
    <lineage>
        <taxon>Bacteria</taxon>
        <taxon>Pseudomonadati</taxon>
        <taxon>Pseudomonadota</taxon>
        <taxon>Alphaproteobacteria</taxon>
        <taxon>Hyphomicrobiales</taxon>
        <taxon>Rhizobiaceae</taxon>
        <taxon>Rhizobium/Agrobacterium group</taxon>
        <taxon>Pararhizobium</taxon>
    </lineage>
</organism>
<comment type="caution">
    <text evidence="1">The sequence shown here is derived from an EMBL/GenBank/DDBJ whole genome shotgun (WGS) entry which is preliminary data.</text>
</comment>
<dbReference type="EMBL" id="LGLV01000004">
    <property type="protein sequence ID" value="OBZ96733.1"/>
    <property type="molecule type" value="Genomic_DNA"/>
</dbReference>
<evidence type="ECO:0000313" key="2">
    <source>
        <dbReference type="Proteomes" id="UP000093111"/>
    </source>
</evidence>
<protein>
    <submittedName>
        <fullName evidence="1">Uncharacterized protein</fullName>
    </submittedName>
</protein>
<accession>A0A1C7P634</accession>
<gene>
    <name evidence="1" type="ORF">ADU59_03045</name>
</gene>
<name>A0A1C7P634_9HYPH</name>
<dbReference type="AlphaFoldDB" id="A0A1C7P634"/>
<sequence length="146" mass="16747">MSLGGCDRCSNAWRIVDGYPPIKAVSIRKPTIKYGDGKIRSNSLLRRHCHRESSTDGTSYRIKRDDARSFSQDPQEREIQDVVQPVTRCDNREESQPARLALTVQIKANFERPHKFRKGQDNFAVSHLVWIVEHDFHGNGIAPFKT</sequence>